<evidence type="ECO:0000256" key="6">
    <source>
        <dbReference type="PROSITE-ProRule" id="PRU00546"/>
    </source>
</evidence>
<dbReference type="PROSITE" id="PS50076">
    <property type="entry name" value="DNAJ_2"/>
    <property type="match status" value="1"/>
</dbReference>
<feature type="domain" description="J" evidence="8">
    <location>
        <begin position="6"/>
        <end position="70"/>
    </location>
</feature>
<dbReference type="EMBL" id="BTGD01000001">
    <property type="protein sequence ID" value="GMM53851.1"/>
    <property type="molecule type" value="Genomic_DNA"/>
</dbReference>
<dbReference type="PROSITE" id="PS51188">
    <property type="entry name" value="ZF_CR"/>
    <property type="match status" value="1"/>
</dbReference>
<dbReference type="PRINTS" id="PR00625">
    <property type="entry name" value="JDOMAIN"/>
</dbReference>
<dbReference type="Gene3D" id="2.10.230.10">
    <property type="entry name" value="Heat shock protein DnaJ, cysteine-rich domain"/>
    <property type="match status" value="1"/>
</dbReference>
<dbReference type="Proteomes" id="UP001377567">
    <property type="component" value="Unassembled WGS sequence"/>
</dbReference>
<dbReference type="PROSITE" id="PS00636">
    <property type="entry name" value="DNAJ_1"/>
    <property type="match status" value="1"/>
</dbReference>
<keyword evidence="5" id="KW-0143">Chaperone</keyword>
<reference evidence="10 11" key="1">
    <citation type="journal article" date="2023" name="Elife">
        <title>Identification of key yeast species and microbe-microbe interactions impacting larval growth of Drosophila in the wild.</title>
        <authorList>
            <person name="Mure A."/>
            <person name="Sugiura Y."/>
            <person name="Maeda R."/>
            <person name="Honda K."/>
            <person name="Sakurai N."/>
            <person name="Takahashi Y."/>
            <person name="Watada M."/>
            <person name="Katoh T."/>
            <person name="Gotoh A."/>
            <person name="Gotoh Y."/>
            <person name="Taniguchi I."/>
            <person name="Nakamura K."/>
            <person name="Hayashi T."/>
            <person name="Katayama T."/>
            <person name="Uemura T."/>
            <person name="Hattori Y."/>
        </authorList>
    </citation>
    <scope>NUCLEOTIDE SEQUENCE [LARGE SCALE GENOMIC DNA]</scope>
    <source>
        <strain evidence="10 11">KH-74</strain>
    </source>
</reference>
<feature type="zinc finger region" description="CR-type" evidence="6">
    <location>
        <begin position="133"/>
        <end position="216"/>
    </location>
</feature>
<sequence length="414" mass="44706">MVRETKFYDILGVSVTATDVEIKKAYRKTALKFHPDKNPSEEAAEKFKEATSAYEVLSDSEKRSIYDQFGQEGLSGGGAGAGGFGGFGGGGFGDDIFSQFFGGSGGAGRPRGPQRGRDIKHEINVTLEELYKGKTSKLALNKQILCKTCEGRGGDKGSVKTCDSCHGQGVKFVTRQMGPMIQRFQAECDVCQGTGDIIDPKGRCKDCGGKKIANERKILQVKIEPGMSNGQKIVYKGEADQAPDIIPGDVVFVVNEKPHKDFKRSGDNLIYEASIDLLTAVAGGEFALQHVSGDWLKVAIVPGEVIAPGMRKVIDGKGMPIQKYGGYGNLIINFTIKFPENHFTSEENLKKLEDVLPARAPLPTIPKDAVVDDCVLSDFDPAKYANNRSGRGGQSYDSDDEEQQQGEGVQCASQ</sequence>
<dbReference type="GO" id="GO:0051082">
    <property type="term" value="F:unfolded protein binding"/>
    <property type="evidence" value="ECO:0007669"/>
    <property type="project" value="InterPro"/>
</dbReference>
<dbReference type="InterPro" id="IPR001305">
    <property type="entry name" value="HSP_DnaJ_Cys-rich_dom"/>
</dbReference>
<feature type="domain" description="CR-type" evidence="9">
    <location>
        <begin position="133"/>
        <end position="216"/>
    </location>
</feature>
<dbReference type="InterPro" id="IPR012724">
    <property type="entry name" value="DnaJ"/>
</dbReference>
<gene>
    <name evidence="10" type="ORF">DAKH74_004670</name>
</gene>
<dbReference type="InterPro" id="IPR018253">
    <property type="entry name" value="DnaJ_domain_CS"/>
</dbReference>
<dbReference type="GO" id="GO:0009408">
    <property type="term" value="P:response to heat"/>
    <property type="evidence" value="ECO:0007669"/>
    <property type="project" value="InterPro"/>
</dbReference>
<evidence type="ECO:0000256" key="5">
    <source>
        <dbReference type="ARBA" id="ARBA00023186"/>
    </source>
</evidence>
<dbReference type="SUPFAM" id="SSF46565">
    <property type="entry name" value="Chaperone J-domain"/>
    <property type="match status" value="1"/>
</dbReference>
<dbReference type="PANTHER" id="PTHR43888">
    <property type="entry name" value="DNAJ-LIKE-2, ISOFORM A-RELATED"/>
    <property type="match status" value="1"/>
</dbReference>
<dbReference type="CDD" id="cd06257">
    <property type="entry name" value="DnaJ"/>
    <property type="match status" value="1"/>
</dbReference>
<dbReference type="SUPFAM" id="SSF57938">
    <property type="entry name" value="DnaJ/Hsp40 cysteine-rich domain"/>
    <property type="match status" value="1"/>
</dbReference>
<dbReference type="FunFam" id="1.10.287.110:FF:000048">
    <property type="entry name" value="DnaJ family protein"/>
    <property type="match status" value="1"/>
</dbReference>
<dbReference type="InterPro" id="IPR001623">
    <property type="entry name" value="DnaJ_domain"/>
</dbReference>
<protein>
    <submittedName>
        <fullName evidence="10">Type I co-chaperone YDJ1</fullName>
    </submittedName>
</protein>
<evidence type="ECO:0000256" key="2">
    <source>
        <dbReference type="ARBA" id="ARBA00022737"/>
    </source>
</evidence>
<dbReference type="GO" id="GO:0001671">
    <property type="term" value="F:ATPase activator activity"/>
    <property type="evidence" value="ECO:0007669"/>
    <property type="project" value="UniProtKB-ARBA"/>
</dbReference>
<evidence type="ECO:0000313" key="10">
    <source>
        <dbReference type="EMBL" id="GMM53851.1"/>
    </source>
</evidence>
<dbReference type="Gene3D" id="2.60.260.20">
    <property type="entry name" value="Urease metallochaperone UreE, N-terminal domain"/>
    <property type="match status" value="2"/>
</dbReference>
<dbReference type="GO" id="GO:0008270">
    <property type="term" value="F:zinc ion binding"/>
    <property type="evidence" value="ECO:0007669"/>
    <property type="project" value="UniProtKB-KW"/>
</dbReference>
<feature type="region of interest" description="Disordered" evidence="7">
    <location>
        <begin position="380"/>
        <end position="414"/>
    </location>
</feature>
<dbReference type="Gene3D" id="1.10.287.110">
    <property type="entry name" value="DnaJ domain"/>
    <property type="match status" value="1"/>
</dbReference>
<proteinExistence type="inferred from homology"/>
<dbReference type="GO" id="GO:0072655">
    <property type="term" value="P:establishment of protein localization to mitochondrion"/>
    <property type="evidence" value="ECO:0007669"/>
    <property type="project" value="UniProtKB-ARBA"/>
</dbReference>
<dbReference type="GO" id="GO:0006457">
    <property type="term" value="P:protein folding"/>
    <property type="evidence" value="ECO:0007669"/>
    <property type="project" value="InterPro"/>
</dbReference>
<evidence type="ECO:0000256" key="3">
    <source>
        <dbReference type="ARBA" id="ARBA00022771"/>
    </source>
</evidence>
<evidence type="ECO:0000313" key="11">
    <source>
        <dbReference type="Proteomes" id="UP001377567"/>
    </source>
</evidence>
<dbReference type="InterPro" id="IPR044713">
    <property type="entry name" value="DNJA1/2-like"/>
</dbReference>
<evidence type="ECO:0000259" key="9">
    <source>
        <dbReference type="PROSITE" id="PS51188"/>
    </source>
</evidence>
<keyword evidence="1 6" id="KW-0479">Metal-binding</keyword>
<dbReference type="AlphaFoldDB" id="A0AAV5RQQ2"/>
<dbReference type="GO" id="GO:0030544">
    <property type="term" value="F:Hsp70 protein binding"/>
    <property type="evidence" value="ECO:0007669"/>
    <property type="project" value="InterPro"/>
</dbReference>
<keyword evidence="11" id="KW-1185">Reference proteome</keyword>
<dbReference type="InterPro" id="IPR036869">
    <property type="entry name" value="J_dom_sf"/>
</dbReference>
<keyword evidence="3 6" id="KW-0863">Zinc-finger</keyword>
<dbReference type="SUPFAM" id="SSF49493">
    <property type="entry name" value="HSP40/DnaJ peptide-binding domain"/>
    <property type="match status" value="2"/>
</dbReference>
<evidence type="ECO:0000256" key="7">
    <source>
        <dbReference type="SAM" id="MobiDB-lite"/>
    </source>
</evidence>
<dbReference type="InterPro" id="IPR036410">
    <property type="entry name" value="HSP_DnaJ_Cys-rich_dom_sf"/>
</dbReference>
<dbReference type="Pfam" id="PF01556">
    <property type="entry name" value="DnaJ_C"/>
    <property type="match status" value="1"/>
</dbReference>
<accession>A0AAV5RQQ2</accession>
<dbReference type="CDD" id="cd10719">
    <property type="entry name" value="DnaJ_zf"/>
    <property type="match status" value="1"/>
</dbReference>
<dbReference type="SMART" id="SM00271">
    <property type="entry name" value="DnaJ"/>
    <property type="match status" value="1"/>
</dbReference>
<evidence type="ECO:0000259" key="8">
    <source>
        <dbReference type="PROSITE" id="PS50076"/>
    </source>
</evidence>
<dbReference type="CDD" id="cd10747">
    <property type="entry name" value="DnaJ_C"/>
    <property type="match status" value="1"/>
</dbReference>
<dbReference type="FunFam" id="2.10.230.10:FF:000001">
    <property type="entry name" value="DnaJ subfamily A member 2"/>
    <property type="match status" value="1"/>
</dbReference>
<dbReference type="HAMAP" id="MF_01152">
    <property type="entry name" value="DnaJ"/>
    <property type="match status" value="1"/>
</dbReference>
<keyword evidence="2" id="KW-0677">Repeat</keyword>
<dbReference type="GO" id="GO:0005524">
    <property type="term" value="F:ATP binding"/>
    <property type="evidence" value="ECO:0007669"/>
    <property type="project" value="InterPro"/>
</dbReference>
<comment type="caution">
    <text evidence="10">The sequence shown here is derived from an EMBL/GenBank/DDBJ whole genome shotgun (WGS) entry which is preliminary data.</text>
</comment>
<evidence type="ECO:0000256" key="1">
    <source>
        <dbReference type="ARBA" id="ARBA00022723"/>
    </source>
</evidence>
<name>A0AAV5RQQ2_MAUHU</name>
<dbReference type="InterPro" id="IPR008971">
    <property type="entry name" value="HSP40/DnaJ_pept-bd"/>
</dbReference>
<dbReference type="Pfam" id="PF00226">
    <property type="entry name" value="DnaJ"/>
    <property type="match status" value="1"/>
</dbReference>
<keyword evidence="4 6" id="KW-0862">Zinc</keyword>
<dbReference type="FunFam" id="2.60.260.20:FF:000036">
    <property type="entry name" value="Type I HSP40 co-chaperone"/>
    <property type="match status" value="1"/>
</dbReference>
<dbReference type="InterPro" id="IPR002939">
    <property type="entry name" value="DnaJ_C"/>
</dbReference>
<dbReference type="Pfam" id="PF00684">
    <property type="entry name" value="DnaJ_CXXCXGXG"/>
    <property type="match status" value="1"/>
</dbReference>
<evidence type="ECO:0000256" key="4">
    <source>
        <dbReference type="ARBA" id="ARBA00022833"/>
    </source>
</evidence>
<organism evidence="10 11">
    <name type="scientific">Maudiozyma humilis</name>
    <name type="common">Sour dough yeast</name>
    <name type="synonym">Kazachstania humilis</name>
    <dbReference type="NCBI Taxonomy" id="51915"/>
    <lineage>
        <taxon>Eukaryota</taxon>
        <taxon>Fungi</taxon>
        <taxon>Dikarya</taxon>
        <taxon>Ascomycota</taxon>
        <taxon>Saccharomycotina</taxon>
        <taxon>Saccharomycetes</taxon>
        <taxon>Saccharomycetales</taxon>
        <taxon>Saccharomycetaceae</taxon>
        <taxon>Maudiozyma</taxon>
    </lineage>
</organism>